<protein>
    <submittedName>
        <fullName evidence="1">Uncharacterized protein</fullName>
    </submittedName>
</protein>
<accession>A0A919S996</accession>
<name>A0A919S996_9ACTN</name>
<evidence type="ECO:0000313" key="1">
    <source>
        <dbReference type="EMBL" id="GIM67162.1"/>
    </source>
</evidence>
<comment type="caution">
    <text evidence="1">The sequence shown here is derived from an EMBL/GenBank/DDBJ whole genome shotgun (WGS) entry which is preliminary data.</text>
</comment>
<sequence>MAVMQTVARIRVGAGAAVERLVCHPRLPLVAGPASGSPAVRIWDCAGQDLREIGIIDRDRMPRWRGIRPSPCRWRPARTA</sequence>
<reference evidence="1" key="1">
    <citation type="submission" date="2021-03" db="EMBL/GenBank/DDBJ databases">
        <title>Whole genome shotgun sequence of Actinoplanes auranticolor NBRC 12245.</title>
        <authorList>
            <person name="Komaki H."/>
            <person name="Tamura T."/>
        </authorList>
    </citation>
    <scope>NUCLEOTIDE SEQUENCE</scope>
    <source>
        <strain evidence="1">NBRC 12245</strain>
    </source>
</reference>
<dbReference type="Proteomes" id="UP000681340">
    <property type="component" value="Unassembled WGS sequence"/>
</dbReference>
<evidence type="ECO:0000313" key="2">
    <source>
        <dbReference type="Proteomes" id="UP000681340"/>
    </source>
</evidence>
<keyword evidence="2" id="KW-1185">Reference proteome</keyword>
<dbReference type="EMBL" id="BOQL01000021">
    <property type="protein sequence ID" value="GIM67162.1"/>
    <property type="molecule type" value="Genomic_DNA"/>
</dbReference>
<dbReference type="AlphaFoldDB" id="A0A919S996"/>
<dbReference type="RefSeq" id="WP_212988624.1">
    <property type="nucleotide sequence ID" value="NZ_BAABEA010000019.1"/>
</dbReference>
<gene>
    <name evidence="1" type="ORF">Aau02nite_26180</name>
</gene>
<proteinExistence type="predicted"/>
<organism evidence="1 2">
    <name type="scientific">Actinoplanes auranticolor</name>
    <dbReference type="NCBI Taxonomy" id="47988"/>
    <lineage>
        <taxon>Bacteria</taxon>
        <taxon>Bacillati</taxon>
        <taxon>Actinomycetota</taxon>
        <taxon>Actinomycetes</taxon>
        <taxon>Micromonosporales</taxon>
        <taxon>Micromonosporaceae</taxon>
        <taxon>Actinoplanes</taxon>
    </lineage>
</organism>